<evidence type="ECO:0000313" key="3">
    <source>
        <dbReference type="Proteomes" id="UP000019478"/>
    </source>
</evidence>
<organism evidence="2 3">
    <name type="scientific">Capronia epimyces CBS 606.96</name>
    <dbReference type="NCBI Taxonomy" id="1182542"/>
    <lineage>
        <taxon>Eukaryota</taxon>
        <taxon>Fungi</taxon>
        <taxon>Dikarya</taxon>
        <taxon>Ascomycota</taxon>
        <taxon>Pezizomycotina</taxon>
        <taxon>Eurotiomycetes</taxon>
        <taxon>Chaetothyriomycetidae</taxon>
        <taxon>Chaetothyriales</taxon>
        <taxon>Herpotrichiellaceae</taxon>
        <taxon>Capronia</taxon>
    </lineage>
</organism>
<dbReference type="Pfam" id="PF20566">
    <property type="entry name" value="Eap1"/>
    <property type="match status" value="1"/>
</dbReference>
<dbReference type="AlphaFoldDB" id="W9XV65"/>
<reference evidence="2 3" key="1">
    <citation type="submission" date="2013-03" db="EMBL/GenBank/DDBJ databases">
        <title>The Genome Sequence of Capronia epimyces CBS 606.96.</title>
        <authorList>
            <consortium name="The Broad Institute Genomics Platform"/>
            <person name="Cuomo C."/>
            <person name="de Hoog S."/>
            <person name="Gorbushina A."/>
            <person name="Walker B."/>
            <person name="Young S.K."/>
            <person name="Zeng Q."/>
            <person name="Gargeya S."/>
            <person name="Fitzgerald M."/>
            <person name="Haas B."/>
            <person name="Abouelleil A."/>
            <person name="Allen A.W."/>
            <person name="Alvarado L."/>
            <person name="Arachchi H.M."/>
            <person name="Berlin A.M."/>
            <person name="Chapman S.B."/>
            <person name="Gainer-Dewar J."/>
            <person name="Goldberg J."/>
            <person name="Griggs A."/>
            <person name="Gujja S."/>
            <person name="Hansen M."/>
            <person name="Howarth C."/>
            <person name="Imamovic A."/>
            <person name="Ireland A."/>
            <person name="Larimer J."/>
            <person name="McCowan C."/>
            <person name="Murphy C."/>
            <person name="Pearson M."/>
            <person name="Poon T.W."/>
            <person name="Priest M."/>
            <person name="Roberts A."/>
            <person name="Saif S."/>
            <person name="Shea T."/>
            <person name="Sisk P."/>
            <person name="Sykes S."/>
            <person name="Wortman J."/>
            <person name="Nusbaum C."/>
            <person name="Birren B."/>
        </authorList>
    </citation>
    <scope>NUCLEOTIDE SEQUENCE [LARGE SCALE GENOMIC DNA]</scope>
    <source>
        <strain evidence="2 3">CBS 606.96</strain>
    </source>
</reference>
<feature type="compositionally biased region" description="Low complexity" evidence="1">
    <location>
        <begin position="349"/>
        <end position="360"/>
    </location>
</feature>
<feature type="compositionally biased region" description="Basic and acidic residues" evidence="1">
    <location>
        <begin position="70"/>
        <end position="99"/>
    </location>
</feature>
<feature type="compositionally biased region" description="Low complexity" evidence="1">
    <location>
        <begin position="566"/>
        <end position="576"/>
    </location>
</feature>
<protein>
    <submittedName>
        <fullName evidence="2">Uncharacterized protein</fullName>
    </submittedName>
</protein>
<dbReference type="EMBL" id="AMGY01000004">
    <property type="protein sequence ID" value="EXJ84128.1"/>
    <property type="molecule type" value="Genomic_DNA"/>
</dbReference>
<feature type="compositionally biased region" description="Low complexity" evidence="1">
    <location>
        <begin position="597"/>
        <end position="620"/>
    </location>
</feature>
<evidence type="ECO:0000313" key="2">
    <source>
        <dbReference type="EMBL" id="EXJ84128.1"/>
    </source>
</evidence>
<dbReference type="eggNOG" id="ENOG502S7KY">
    <property type="taxonomic scope" value="Eukaryota"/>
</dbReference>
<dbReference type="RefSeq" id="XP_007733113.1">
    <property type="nucleotide sequence ID" value="XM_007734923.1"/>
</dbReference>
<feature type="compositionally biased region" description="Low complexity" evidence="1">
    <location>
        <begin position="536"/>
        <end position="545"/>
    </location>
</feature>
<feature type="compositionally biased region" description="Basic and acidic residues" evidence="1">
    <location>
        <begin position="130"/>
        <end position="170"/>
    </location>
</feature>
<feature type="compositionally biased region" description="Basic and acidic residues" evidence="1">
    <location>
        <begin position="238"/>
        <end position="252"/>
    </location>
</feature>
<feature type="compositionally biased region" description="Acidic residues" evidence="1">
    <location>
        <begin position="171"/>
        <end position="182"/>
    </location>
</feature>
<feature type="compositionally biased region" description="Basic and acidic residues" evidence="1">
    <location>
        <begin position="109"/>
        <end position="121"/>
    </location>
</feature>
<gene>
    <name evidence="2" type="ORF">A1O3_04795</name>
</gene>
<feature type="compositionally biased region" description="Polar residues" evidence="1">
    <location>
        <begin position="364"/>
        <end position="402"/>
    </location>
</feature>
<keyword evidence="3" id="KW-1185">Reference proteome</keyword>
<dbReference type="HOGENOM" id="CLU_009271_1_0_1"/>
<dbReference type="STRING" id="1182542.W9XV65"/>
<feature type="compositionally biased region" description="Pro residues" evidence="1">
    <location>
        <begin position="554"/>
        <end position="565"/>
    </location>
</feature>
<dbReference type="OrthoDB" id="2504266at2759"/>
<feature type="region of interest" description="Disordered" evidence="1">
    <location>
        <begin position="198"/>
        <end position="438"/>
    </location>
</feature>
<dbReference type="InterPro" id="IPR046784">
    <property type="entry name" value="Eap1"/>
</dbReference>
<proteinExistence type="predicted"/>
<evidence type="ECO:0000256" key="1">
    <source>
        <dbReference type="SAM" id="MobiDB-lite"/>
    </source>
</evidence>
<name>W9XV65_9EURO</name>
<feature type="region of interest" description="Disordered" evidence="1">
    <location>
        <begin position="653"/>
        <end position="686"/>
    </location>
</feature>
<feature type="region of interest" description="Disordered" evidence="1">
    <location>
        <begin position="1"/>
        <end position="186"/>
    </location>
</feature>
<sequence length="711" mass="78104">MTDPDRIVLGPPRRSFASANARTSGRTQDGSDETLNKDRTTLQEKPWNGDGVESLNQDRRSLQMNGRGSNRHESEDPDLEHRRDQDRKPRWAGRDRNESGIEDEQIQEDSARPTVRRDAHSRAKLSQSWFKKDGPDTQDEARRDADKGQEWRRGEWGRERDWDRSAKVEAEPEWMDSAEPDEPFQVRTQEDFQRWKEKMKAGGAPSVGKPDSAVIVPPSENAQAKSTTTGASPEPDDSMDKFFARYESKTTEQKPVAAKPHGRTRFASLFSPPPEQNKQVEAAPPVPTAERPSSAQPGSAVDADQAGFARILEMLQTRSNNPTPQTQETAKPRAPLYARGGEVKSVAESRPSPQSLLSLLAGQNAPQPQEPTRTRPSASQARVTEPQSSTDQSTHTRQQSSINKDEVLLNLLRQANLAPKPEPPPPHQQADGRNGGAMYGMMSEYNVRIGTARGQMTSPVQPPDHIAQRRETGRAIFEESLVPMYQNEPTQLEQLPGRPANGHRLGLSEDPLMALLRGQNQQPRPMQPPQLPQGLPPGLQRPPGLEQMALANPNWPPQQPQPHPHTQPQQQPLRQPSLPPGLGVNVSRVMPGPPFGQPQQLPSQPTLQQPTQQPRVQQQRKYTGETIPAQSGLASIPPGMYPPPGFLNSGPPPGFTGAMANHPGARYQGEPGPPPQGMPRGGFLDMYGDMGGGRGVGLRGGGVNGGIPPYR</sequence>
<feature type="compositionally biased region" description="Polar residues" evidence="1">
    <location>
        <begin position="17"/>
        <end position="28"/>
    </location>
</feature>
<feature type="region of interest" description="Disordered" evidence="1">
    <location>
        <begin position="520"/>
        <end position="623"/>
    </location>
</feature>
<feature type="compositionally biased region" description="Polar residues" evidence="1">
    <location>
        <begin position="316"/>
        <end position="329"/>
    </location>
</feature>
<comment type="caution">
    <text evidence="2">The sequence shown here is derived from an EMBL/GenBank/DDBJ whole genome shotgun (WGS) entry which is preliminary data.</text>
</comment>
<dbReference type="Proteomes" id="UP000019478">
    <property type="component" value="Unassembled WGS sequence"/>
</dbReference>
<dbReference type="GeneID" id="19168913"/>
<accession>W9XV65</accession>
<feature type="compositionally biased region" description="Pro residues" evidence="1">
    <location>
        <begin position="525"/>
        <end position="535"/>
    </location>
</feature>
<feature type="compositionally biased region" description="Polar residues" evidence="1">
    <location>
        <begin position="220"/>
        <end position="231"/>
    </location>
</feature>